<feature type="compositionally biased region" description="Low complexity" evidence="1">
    <location>
        <begin position="1"/>
        <end position="11"/>
    </location>
</feature>
<evidence type="ECO:0000256" key="2">
    <source>
        <dbReference type="SAM" id="Phobius"/>
    </source>
</evidence>
<dbReference type="Proteomes" id="UP000319894">
    <property type="component" value="Unassembled WGS sequence"/>
</dbReference>
<keyword evidence="5" id="KW-1185">Reference proteome</keyword>
<dbReference type="EMBL" id="QMDX01000013">
    <property type="protein sequence ID" value="TSD09401.1"/>
    <property type="molecule type" value="Genomic_DNA"/>
</dbReference>
<dbReference type="InParanoid" id="A0A554MWB2"/>
<protein>
    <recommendedName>
        <fullName evidence="3">DUF7847 domain-containing protein</fullName>
    </recommendedName>
</protein>
<evidence type="ECO:0000313" key="4">
    <source>
        <dbReference type="EMBL" id="TSD09401.1"/>
    </source>
</evidence>
<feature type="region of interest" description="Disordered" evidence="1">
    <location>
        <begin position="1"/>
        <end position="42"/>
    </location>
</feature>
<accession>A0A554MWB2</accession>
<keyword evidence="2" id="KW-0472">Membrane</keyword>
<feature type="transmembrane region" description="Helical" evidence="2">
    <location>
        <begin position="226"/>
        <end position="242"/>
    </location>
</feature>
<dbReference type="InterPro" id="IPR057169">
    <property type="entry name" value="DUF7847"/>
</dbReference>
<dbReference type="RefSeq" id="WP_144263137.1">
    <property type="nucleotide sequence ID" value="NZ_QMDX01000013.1"/>
</dbReference>
<feature type="transmembrane region" description="Helical" evidence="2">
    <location>
        <begin position="191"/>
        <end position="214"/>
    </location>
</feature>
<reference evidence="4 5" key="1">
    <citation type="submission" date="2018-06" db="EMBL/GenBank/DDBJ databases">
        <title>Natronomonas sp. F16-60 a new haloarchaeon isolated from a solar saltern of Isla Cristina, Huelva, Spain.</title>
        <authorList>
            <person name="Duran-Viseras A."/>
            <person name="Sanchez-Porro C."/>
            <person name="Ventosa A."/>
        </authorList>
    </citation>
    <scope>NUCLEOTIDE SEQUENCE [LARGE SCALE GENOMIC DNA]</scope>
    <source>
        <strain evidence="4 5">F16-60</strain>
    </source>
</reference>
<feature type="transmembrane region" description="Helical" evidence="2">
    <location>
        <begin position="165"/>
        <end position="185"/>
    </location>
</feature>
<name>A0A554MWB2_9EURY</name>
<gene>
    <name evidence="4" type="ORF">DP107_15950</name>
</gene>
<organism evidence="4 5">
    <name type="scientific">Haloglomus irregulare</name>
    <dbReference type="NCBI Taxonomy" id="2234134"/>
    <lineage>
        <taxon>Archaea</taxon>
        <taxon>Methanobacteriati</taxon>
        <taxon>Methanobacteriota</taxon>
        <taxon>Stenosarchaea group</taxon>
        <taxon>Halobacteria</taxon>
        <taxon>Halobacteriales</taxon>
        <taxon>Natronomonadaceae</taxon>
        <taxon>Haloglomus</taxon>
    </lineage>
</organism>
<feature type="transmembrane region" description="Helical" evidence="2">
    <location>
        <begin position="66"/>
        <end position="88"/>
    </location>
</feature>
<feature type="transmembrane region" description="Helical" evidence="2">
    <location>
        <begin position="262"/>
        <end position="283"/>
    </location>
</feature>
<evidence type="ECO:0000313" key="5">
    <source>
        <dbReference type="Proteomes" id="UP000319894"/>
    </source>
</evidence>
<dbReference type="AlphaFoldDB" id="A0A554MWB2"/>
<feature type="domain" description="DUF7847" evidence="3">
    <location>
        <begin position="44"/>
        <end position="285"/>
    </location>
</feature>
<keyword evidence="2" id="KW-1133">Transmembrane helix</keyword>
<feature type="transmembrane region" description="Helical" evidence="2">
    <location>
        <begin position="123"/>
        <end position="145"/>
    </location>
</feature>
<keyword evidence="2" id="KW-0812">Transmembrane</keyword>
<feature type="compositionally biased region" description="Acidic residues" evidence="1">
    <location>
        <begin position="297"/>
        <end position="313"/>
    </location>
</feature>
<proteinExistence type="predicted"/>
<dbReference type="Pfam" id="PF25231">
    <property type="entry name" value="DUF7847"/>
    <property type="match status" value="1"/>
</dbReference>
<sequence>MTTGPDAPGTDPADDAGPDATEHPTDTAPGPPGGPPGGATSEELRVGAALGGAASRLVRPVGAALLAAYLFVGFAGTVATTSLFAAVVPRIRAVVLANSAATAADLPPADPSPLAVGLEPTTAVGLVLVTALLAETVHVVAVRVFVGDARSLPDRALADLRARALVSYIANSLALIAVFAGLFALVLPGVFLAVAFYLVRAVVAVEGAGVVPALRRSWRLVAGHRLRVLTVLLLVVLLRQLPTLPGSVVAETPLPGAVGASLGVVLGAVVTAFATAVAARVYVQLAGMEAAARETGDTDEAAGGEAAADEAAEEPLGALSPEEIDEQFGGR</sequence>
<feature type="region of interest" description="Disordered" evidence="1">
    <location>
        <begin position="294"/>
        <end position="331"/>
    </location>
</feature>
<comment type="caution">
    <text evidence="4">The sequence shown here is derived from an EMBL/GenBank/DDBJ whole genome shotgun (WGS) entry which is preliminary data.</text>
</comment>
<evidence type="ECO:0000256" key="1">
    <source>
        <dbReference type="SAM" id="MobiDB-lite"/>
    </source>
</evidence>
<feature type="compositionally biased region" description="Acidic residues" evidence="1">
    <location>
        <begin position="322"/>
        <end position="331"/>
    </location>
</feature>
<evidence type="ECO:0000259" key="3">
    <source>
        <dbReference type="Pfam" id="PF25231"/>
    </source>
</evidence>